<dbReference type="GO" id="GO:0046033">
    <property type="term" value="P:AMP metabolic process"/>
    <property type="evidence" value="ECO:0007669"/>
    <property type="project" value="TreeGrafter"/>
</dbReference>
<evidence type="ECO:0000313" key="3">
    <source>
        <dbReference type="Proteomes" id="UP000466442"/>
    </source>
</evidence>
<accession>A0A8S9Y4L7</accession>
<gene>
    <name evidence="2" type="ORF">GE061_000441</name>
</gene>
<dbReference type="GO" id="GO:0005829">
    <property type="term" value="C:cytosol"/>
    <property type="evidence" value="ECO:0007669"/>
    <property type="project" value="TreeGrafter"/>
</dbReference>
<dbReference type="Gene3D" id="3.20.20.140">
    <property type="entry name" value="Metal-dependent hydrolases"/>
    <property type="match status" value="1"/>
</dbReference>
<organism evidence="2 3">
    <name type="scientific">Apolygus lucorum</name>
    <name type="common">Small green plant bug</name>
    <name type="synonym">Lygocoris lucorum</name>
    <dbReference type="NCBI Taxonomy" id="248454"/>
    <lineage>
        <taxon>Eukaryota</taxon>
        <taxon>Metazoa</taxon>
        <taxon>Ecdysozoa</taxon>
        <taxon>Arthropoda</taxon>
        <taxon>Hexapoda</taxon>
        <taxon>Insecta</taxon>
        <taxon>Pterygota</taxon>
        <taxon>Neoptera</taxon>
        <taxon>Paraneoptera</taxon>
        <taxon>Hemiptera</taxon>
        <taxon>Heteroptera</taxon>
        <taxon>Panheteroptera</taxon>
        <taxon>Cimicomorpha</taxon>
        <taxon>Miridae</taxon>
        <taxon>Mirini</taxon>
        <taxon>Apolygus</taxon>
    </lineage>
</organism>
<sequence length="148" mass="17371">MEFGSSGRQFLGEMKELLSKHDLVLARSPRAEFEETEGRKSFCYKRLSYLLSKYQLHVLLNELRELASQKAVPHRDFYNIRKVDTHIHAASSMNQKHLLRFIKKTLKYHKDEVVTKHKNGTKMTLKEVFQSMNLTSYDLTVDMLDVHA</sequence>
<dbReference type="EMBL" id="WIXP02000001">
    <property type="protein sequence ID" value="KAF6216103.1"/>
    <property type="molecule type" value="Genomic_DNA"/>
</dbReference>
<protein>
    <submittedName>
        <fullName evidence="2">Uncharacterized protein</fullName>
    </submittedName>
</protein>
<reference evidence="2" key="1">
    <citation type="journal article" date="2021" name="Mol. Ecol. Resour.">
        <title>Apolygus lucorum genome provides insights into omnivorousness and mesophyll feeding.</title>
        <authorList>
            <person name="Liu Y."/>
            <person name="Liu H."/>
            <person name="Wang H."/>
            <person name="Huang T."/>
            <person name="Liu B."/>
            <person name="Yang B."/>
            <person name="Yin L."/>
            <person name="Li B."/>
            <person name="Zhang Y."/>
            <person name="Zhang S."/>
            <person name="Jiang F."/>
            <person name="Zhang X."/>
            <person name="Ren Y."/>
            <person name="Wang B."/>
            <person name="Wang S."/>
            <person name="Lu Y."/>
            <person name="Wu K."/>
            <person name="Fan W."/>
            <person name="Wang G."/>
        </authorList>
    </citation>
    <scope>NUCLEOTIDE SEQUENCE</scope>
    <source>
        <strain evidence="2">12Hb</strain>
    </source>
</reference>
<dbReference type="PANTHER" id="PTHR11359:SF0">
    <property type="entry name" value="AMP DEAMINASE"/>
    <property type="match status" value="1"/>
</dbReference>
<comment type="caution">
    <text evidence="2">The sequence shown here is derived from an EMBL/GenBank/DDBJ whole genome shotgun (WGS) entry which is preliminary data.</text>
</comment>
<name>A0A8S9Y4L7_APOLU</name>
<comment type="similarity">
    <text evidence="1">Belongs to the metallo-dependent hydrolases superfamily. Adenosine and AMP deaminases family.</text>
</comment>
<dbReference type="AlphaFoldDB" id="A0A8S9Y4L7"/>
<dbReference type="GO" id="GO:0032264">
    <property type="term" value="P:IMP salvage"/>
    <property type="evidence" value="ECO:0007669"/>
    <property type="project" value="InterPro"/>
</dbReference>
<feature type="non-terminal residue" evidence="2">
    <location>
        <position position="148"/>
    </location>
</feature>
<dbReference type="PANTHER" id="PTHR11359">
    <property type="entry name" value="AMP DEAMINASE"/>
    <property type="match status" value="1"/>
</dbReference>
<dbReference type="OrthoDB" id="7342823at2759"/>
<proteinExistence type="inferred from homology"/>
<dbReference type="Pfam" id="PF19326">
    <property type="entry name" value="AMP_deaminase"/>
    <property type="match status" value="1"/>
</dbReference>
<dbReference type="SUPFAM" id="SSF51556">
    <property type="entry name" value="Metallo-dependent hydrolases"/>
    <property type="match status" value="1"/>
</dbReference>
<dbReference type="InterPro" id="IPR032466">
    <property type="entry name" value="Metal_Hydrolase"/>
</dbReference>
<dbReference type="Proteomes" id="UP000466442">
    <property type="component" value="Linkage Group LG1"/>
</dbReference>
<evidence type="ECO:0000256" key="1">
    <source>
        <dbReference type="ARBA" id="ARBA00006676"/>
    </source>
</evidence>
<evidence type="ECO:0000313" key="2">
    <source>
        <dbReference type="EMBL" id="KAF6216103.1"/>
    </source>
</evidence>
<keyword evidence="3" id="KW-1185">Reference proteome</keyword>
<dbReference type="GO" id="GO:0003876">
    <property type="term" value="F:AMP deaminase activity"/>
    <property type="evidence" value="ECO:0007669"/>
    <property type="project" value="InterPro"/>
</dbReference>
<dbReference type="InterPro" id="IPR006329">
    <property type="entry name" value="AMPD"/>
</dbReference>